<accession>A0A1I2IGC0</accession>
<dbReference type="EMBL" id="FOND01000013">
    <property type="protein sequence ID" value="SFF41365.1"/>
    <property type="molecule type" value="Genomic_DNA"/>
</dbReference>
<name>A0A1I2IGC0_9ACTN</name>
<proteinExistence type="predicted"/>
<gene>
    <name evidence="1" type="ORF">SAMN05216574_11352</name>
</gene>
<dbReference type="AlphaFoldDB" id="A0A1I2IGC0"/>
<evidence type="ECO:0000313" key="1">
    <source>
        <dbReference type="EMBL" id="SFF41365.1"/>
    </source>
</evidence>
<dbReference type="RefSeq" id="WP_092201117.1">
    <property type="nucleotide sequence ID" value="NZ_FOND01000013.1"/>
</dbReference>
<reference evidence="2" key="1">
    <citation type="submission" date="2016-10" db="EMBL/GenBank/DDBJ databases">
        <authorList>
            <person name="Varghese N."/>
            <person name="Submissions S."/>
        </authorList>
    </citation>
    <scope>NUCLEOTIDE SEQUENCE [LARGE SCALE GENOMIC DNA]</scope>
    <source>
        <strain evidence="2">DSM 46838</strain>
    </source>
</reference>
<dbReference type="Proteomes" id="UP000198589">
    <property type="component" value="Unassembled WGS sequence"/>
</dbReference>
<evidence type="ECO:0000313" key="2">
    <source>
        <dbReference type="Proteomes" id="UP000198589"/>
    </source>
</evidence>
<organism evidence="1 2">
    <name type="scientific">Blastococcus tunisiensis</name>
    <dbReference type="NCBI Taxonomy" id="1798228"/>
    <lineage>
        <taxon>Bacteria</taxon>
        <taxon>Bacillati</taxon>
        <taxon>Actinomycetota</taxon>
        <taxon>Actinomycetes</taxon>
        <taxon>Geodermatophilales</taxon>
        <taxon>Geodermatophilaceae</taxon>
        <taxon>Blastococcus</taxon>
    </lineage>
</organism>
<keyword evidence="2" id="KW-1185">Reference proteome</keyword>
<sequence length="72" mass="7492">METAAARPSATTPYPLVDLDDLHEADLDRVLAEQLTGAVTSAEDLAALTGRSARAALTAHALPAHLLLLAVF</sequence>
<protein>
    <submittedName>
        <fullName evidence="1">Uncharacterized protein</fullName>
    </submittedName>
</protein>